<feature type="compositionally biased region" description="Polar residues" evidence="4">
    <location>
        <begin position="605"/>
        <end position="619"/>
    </location>
</feature>
<feature type="coiled-coil region" evidence="3">
    <location>
        <begin position="1468"/>
        <end position="1517"/>
    </location>
</feature>
<evidence type="ECO:0000256" key="3">
    <source>
        <dbReference type="SAM" id="Coils"/>
    </source>
</evidence>
<reference evidence="7" key="2">
    <citation type="submission" date="2022-01" db="EMBL/GenBank/DDBJ databases">
        <authorList>
            <person name="Yamashiro T."/>
            <person name="Shiraishi A."/>
            <person name="Satake H."/>
            <person name="Nakayama K."/>
        </authorList>
    </citation>
    <scope>NUCLEOTIDE SEQUENCE</scope>
</reference>
<dbReference type="InterPro" id="IPR039537">
    <property type="entry name" value="Retrotran_Ty1/copia-like"/>
</dbReference>
<organism evidence="7 8">
    <name type="scientific">Tanacetum coccineum</name>
    <dbReference type="NCBI Taxonomy" id="301880"/>
    <lineage>
        <taxon>Eukaryota</taxon>
        <taxon>Viridiplantae</taxon>
        <taxon>Streptophyta</taxon>
        <taxon>Embryophyta</taxon>
        <taxon>Tracheophyta</taxon>
        <taxon>Spermatophyta</taxon>
        <taxon>Magnoliopsida</taxon>
        <taxon>eudicotyledons</taxon>
        <taxon>Gunneridae</taxon>
        <taxon>Pentapetalae</taxon>
        <taxon>asterids</taxon>
        <taxon>campanulids</taxon>
        <taxon>Asterales</taxon>
        <taxon>Asteraceae</taxon>
        <taxon>Asteroideae</taxon>
        <taxon>Anthemideae</taxon>
        <taxon>Anthemidinae</taxon>
        <taxon>Tanacetum</taxon>
    </lineage>
</organism>
<protein>
    <submittedName>
        <fullName evidence="7">Ribonuclease H-like domain-containing protein</fullName>
    </submittedName>
</protein>
<sequence>MAREDSATIDKETLKGSDVASQILYQGPTSGIRAFRGTLRKKNHKRTTNKHPTSNLYKMSQPANDEFSQHLSDEESNHEDASNTGAAPKQQQQAMEMEHYLEYIDNEVWKVIQNGNSKKRISTGKDGIVRVLSPVLQNSSCLVVANSKKMQKAVIKQQFEAFKISNSKVRKGDITDSNSYLSQLKLMVRKYNCNANQSFLRSLPPASSCTPSTSSTNIPEKEVLAGFADEILKKWASIGKYSMIAIRMKKFYKKTGRNFADGKTPVAKGTHDGKKKIDSLYQQQETGKQEKNQMGLLTMDDGIVNWGEHTEAEETNHALMAISSSNERSLRQTQACKGLGPKDKLISLFMCRTSTEYQGNRGIFDMDAAWHMTVISRMKVSLFTETECLVVSSDFKMPDENQILLKVPRHHNMYSFDMKTPSPAKGFACLIAKATSDESKLWHRRLGHINFKNLNKLVKGNLVRGLPSKVFKNDHTCVACHKGKQHRASCKAKLERLITKPLHTLHMDLFGPTSVKSINHASYCLVITDDCTRLLLWYLLASKDATNTLSVLGKFDRKSDEGFLVEKPKCQRSRYRWMFDIDYLSDSMNYIPVSLENQANNAGISEETNSAGTSQTPESIASEEKMRKTEETLTEPQKELKDSSIDPLEDNPKIQAFRRELEEIALKHLGRVPENNTTKLEIFHKPETGIFDEASYDEEGVITDFNSLPTEIEEEPKKIAEALQDDSWNKGDRHQVGPTETKRMEGEVMVVRNKANIGGPNAFSYGTIDEEVYVSQPPGFVDPDHPTKVYKVVKALYGLHQAPRACLDAFSKVTMGDQTLIGKSTIAVVNCLGQKTYLNGNVKNRQVVATQQLKTEYVAACKLLWTCIVGSKSIAGLSFNFMNTKIHIDSESIFCNVKNPYCDKHNQVGFLRKPDESAGFAEIVDFLRGSNLRLLLHTPANGTLEIKATIDNIRYTITEASIRDSLQLDDATGITMLPNDELFEGMGQIGYPTDGTFTFWKSFFTPQWRFLVHHLLHCISSKSGGWDQFGSNIATALICLSTGRVYNFSKLIFDGMVANLRSKTKFLMYPRFLQIILNIQTENKHLYLAVSLTKKIFGNMKRGFRGAPRPLLPAMLLVATNPNAGQEHDAVAQSKPSSPTPPPIPTPTPPPIPTPTPPPIPTPTPPPIPTPTPPPIPTPTPPPIPTTSPTPIPISTPSPTPIPDTEPTPFEHIYEEPSPVHQHFSPPQEQAPSQMPMDDLLQAVPKLISRIDSLETDLKQTKLTMGNAIVKLVKKVKKLEGFLKRRNLVLSDSEEEEPEVQGRKSQDDPLDSSVQGLVTPPTTKVNTSGEEQVEEISPNTLEAAKTLSKVASLKPRSIDKGRRYKRRKEAKGKKVASSLDFQEEVDAGAEQVNTAKGVNTGSIKLSTVSEQLSTGNEQVSTVGAKKSTSSQDKGQREGKAPMLSEETPKKSKEQILQEEASLAEAIRLDSLQKEEEAKQIHLDSLLAQRIAEEEELNEQQKKRKAQVQFEAQHYTNEDWDLIRAKIEANAELSKSMLGSELQGEDFAKKMVDLVNQRKKYFAEERARAKRNKPMTQSQLKTYMMNYLKNQGTWKLSQLKNLSFEEVKEEFDKLVKQVESFAPINFEATKASLKRFGEELQTKTPKRLKDDEAKDDEPTKKSGKRRKQMARKGLHTDIDKDDSEGSDEVDEQEESVTGTKIPINPVPVAMKTPSIATYKIIKQGEKGVYQIVREDGTDINFGAMLKSISRDDLTELYRIVMNRYGMDGPEDKLEKIFWKYLKDMFEEPLSTDPVWSLLSQQRIISWRYYDTCRVHCLNLESMDIYMLSERKYPLSAEYRDEKDNPLVEVQFTNQQMDLVFTCLNNIRNWLVQEQTALGKDFSNPYLWLILIVDVNTAALEIDFHRLTPREPTFQVILDAIALTPCYPVFLVTADVLENSVILGRSIHSMMLLSIRCINPRELLLLLSREKNVDYVELLWEDFIYQIENRVYKKQEKMYYPRFTKVIIHHFLIQDKTLSWRNRIRMHTSKDDYLINTLRFVSAKEATQIYGVVLPKCLTSPEMKDSKAYKAYLGYATGAVPHKIARKFKKASPSKKDSDLVPVDEEPVQKGKRVKRPAKKST</sequence>
<proteinExistence type="predicted"/>
<feature type="region of interest" description="Disordered" evidence="4">
    <location>
        <begin position="38"/>
        <end position="94"/>
    </location>
</feature>
<dbReference type="PANTHER" id="PTHR42648:SF32">
    <property type="entry name" value="RIBONUCLEASE H-LIKE DOMAIN, GAG-PRE-INTEGRASE DOMAIN PROTEIN-RELATED"/>
    <property type="match status" value="1"/>
</dbReference>
<dbReference type="Pfam" id="PF07727">
    <property type="entry name" value="RVT_2"/>
    <property type="match status" value="1"/>
</dbReference>
<feature type="region of interest" description="Disordered" evidence="4">
    <location>
        <begin position="1291"/>
        <end position="1330"/>
    </location>
</feature>
<comment type="caution">
    <text evidence="7">The sequence shown here is derived from an EMBL/GenBank/DDBJ whole genome shotgun (WGS) entry which is preliminary data.</text>
</comment>
<dbReference type="Gene3D" id="3.30.420.10">
    <property type="entry name" value="Ribonuclease H-like superfamily/Ribonuclease H"/>
    <property type="match status" value="1"/>
</dbReference>
<evidence type="ECO:0000259" key="6">
    <source>
        <dbReference type="Pfam" id="PF13976"/>
    </source>
</evidence>
<feature type="compositionally biased region" description="Basic and acidic residues" evidence="4">
    <location>
        <begin position="622"/>
        <end position="644"/>
    </location>
</feature>
<dbReference type="InterPro" id="IPR013103">
    <property type="entry name" value="RVT_2"/>
</dbReference>
<feature type="domain" description="GAG-pre-integrase" evidence="6">
    <location>
        <begin position="412"/>
        <end position="485"/>
    </location>
</feature>
<feature type="region of interest" description="Disordered" evidence="4">
    <location>
        <begin position="605"/>
        <end position="649"/>
    </location>
</feature>
<name>A0ABQ4YZH3_9ASTR</name>
<gene>
    <name evidence="7" type="ORF">Tco_0749810</name>
</gene>
<evidence type="ECO:0000256" key="4">
    <source>
        <dbReference type="SAM" id="MobiDB-lite"/>
    </source>
</evidence>
<accession>A0ABQ4YZH3</accession>
<feature type="compositionally biased region" description="Basic residues" evidence="4">
    <location>
        <begin position="1660"/>
        <end position="1672"/>
    </location>
</feature>
<feature type="compositionally biased region" description="Polar residues" evidence="4">
    <location>
        <begin position="82"/>
        <end position="94"/>
    </location>
</feature>
<feature type="domain" description="Reverse transcriptase Ty1/copia-type" evidence="5">
    <location>
        <begin position="761"/>
        <end position="815"/>
    </location>
</feature>
<feature type="compositionally biased region" description="Polar residues" evidence="4">
    <location>
        <begin position="1312"/>
        <end position="1330"/>
    </location>
</feature>
<feature type="compositionally biased region" description="Polar residues" evidence="4">
    <location>
        <begin position="1413"/>
        <end position="1432"/>
    </location>
</feature>
<feature type="compositionally biased region" description="Basic residues" evidence="4">
    <location>
        <begin position="38"/>
        <end position="49"/>
    </location>
</feature>
<dbReference type="Proteomes" id="UP001151760">
    <property type="component" value="Unassembled WGS sequence"/>
</dbReference>
<evidence type="ECO:0000256" key="2">
    <source>
        <dbReference type="ARBA" id="ARBA00022801"/>
    </source>
</evidence>
<dbReference type="EMBL" id="BQNB010010888">
    <property type="protein sequence ID" value="GJS83269.1"/>
    <property type="molecule type" value="Genomic_DNA"/>
</dbReference>
<feature type="region of interest" description="Disordered" evidence="4">
    <location>
        <begin position="1126"/>
        <end position="1213"/>
    </location>
</feature>
<feature type="region of interest" description="Disordered" evidence="4">
    <location>
        <begin position="1636"/>
        <end position="1703"/>
    </location>
</feature>
<evidence type="ECO:0000313" key="7">
    <source>
        <dbReference type="EMBL" id="GJS83269.1"/>
    </source>
</evidence>
<evidence type="ECO:0000313" key="8">
    <source>
        <dbReference type="Proteomes" id="UP001151760"/>
    </source>
</evidence>
<feature type="compositionally biased region" description="Polar residues" evidence="4">
    <location>
        <begin position="50"/>
        <end position="63"/>
    </location>
</feature>
<feature type="compositionally biased region" description="Pro residues" evidence="4">
    <location>
        <begin position="1138"/>
        <end position="1206"/>
    </location>
</feature>
<reference evidence="7" key="1">
    <citation type="journal article" date="2022" name="Int. J. Mol. Sci.">
        <title>Draft Genome of Tanacetum Coccineum: Genomic Comparison of Closely Related Tanacetum-Family Plants.</title>
        <authorList>
            <person name="Yamashiro T."/>
            <person name="Shiraishi A."/>
            <person name="Nakayama K."/>
            <person name="Satake H."/>
        </authorList>
    </citation>
    <scope>NUCLEOTIDE SEQUENCE</scope>
</reference>
<feature type="compositionally biased region" description="Basic residues" evidence="4">
    <location>
        <begin position="2108"/>
        <end position="2120"/>
    </location>
</feature>
<evidence type="ECO:0000256" key="1">
    <source>
        <dbReference type="ARBA" id="ARBA00022723"/>
    </source>
</evidence>
<feature type="region of interest" description="Disordered" evidence="4">
    <location>
        <begin position="1413"/>
        <end position="1455"/>
    </location>
</feature>
<dbReference type="InterPro" id="IPR025724">
    <property type="entry name" value="GAG-pre-integrase_dom"/>
</dbReference>
<feature type="compositionally biased region" description="Basic and acidic residues" evidence="4">
    <location>
        <begin position="1636"/>
        <end position="1659"/>
    </location>
</feature>
<feature type="compositionally biased region" description="Basic and acidic residues" evidence="4">
    <location>
        <begin position="1446"/>
        <end position="1455"/>
    </location>
</feature>
<dbReference type="Pfam" id="PF13976">
    <property type="entry name" value="gag_pre-integrs"/>
    <property type="match status" value="1"/>
</dbReference>
<feature type="region of interest" description="Disordered" evidence="4">
    <location>
        <begin position="2085"/>
        <end position="2120"/>
    </location>
</feature>
<keyword evidence="1" id="KW-0479">Metal-binding</keyword>
<evidence type="ECO:0000259" key="5">
    <source>
        <dbReference type="Pfam" id="PF07727"/>
    </source>
</evidence>
<dbReference type="PANTHER" id="PTHR42648">
    <property type="entry name" value="TRANSPOSASE, PUTATIVE-RELATED"/>
    <property type="match status" value="1"/>
</dbReference>
<keyword evidence="2" id="KW-0378">Hydrolase</keyword>
<feature type="compositionally biased region" description="Acidic residues" evidence="4">
    <location>
        <begin position="1678"/>
        <end position="1693"/>
    </location>
</feature>
<dbReference type="InterPro" id="IPR036397">
    <property type="entry name" value="RNaseH_sf"/>
</dbReference>
<feature type="compositionally biased region" description="Basic and acidic residues" evidence="4">
    <location>
        <begin position="67"/>
        <end position="81"/>
    </location>
</feature>
<keyword evidence="3" id="KW-0175">Coiled coil</keyword>
<keyword evidence="8" id="KW-1185">Reference proteome</keyword>